<dbReference type="EMBL" id="GBRH01261427">
    <property type="protein sequence ID" value="JAD36468.1"/>
    <property type="molecule type" value="Transcribed_RNA"/>
</dbReference>
<accession>A0A0A8ZFJ8</accession>
<proteinExistence type="predicted"/>
<reference evidence="1" key="2">
    <citation type="journal article" date="2015" name="Data Brief">
        <title>Shoot transcriptome of the giant reed, Arundo donax.</title>
        <authorList>
            <person name="Barrero R.A."/>
            <person name="Guerrero F.D."/>
            <person name="Moolhuijzen P."/>
            <person name="Goolsby J.A."/>
            <person name="Tidwell J."/>
            <person name="Bellgard S.E."/>
            <person name="Bellgard M.I."/>
        </authorList>
    </citation>
    <scope>NUCLEOTIDE SEQUENCE</scope>
    <source>
        <tissue evidence="1">Shoot tissue taken approximately 20 cm above the soil surface</tissue>
    </source>
</reference>
<evidence type="ECO:0000313" key="1">
    <source>
        <dbReference type="EMBL" id="JAD36468.1"/>
    </source>
</evidence>
<reference evidence="1" key="1">
    <citation type="submission" date="2014-09" db="EMBL/GenBank/DDBJ databases">
        <authorList>
            <person name="Magalhaes I.L.F."/>
            <person name="Oliveira U."/>
            <person name="Santos F.R."/>
            <person name="Vidigal T.H.D.A."/>
            <person name="Brescovit A.D."/>
            <person name="Santos A.J."/>
        </authorList>
    </citation>
    <scope>NUCLEOTIDE SEQUENCE</scope>
    <source>
        <tissue evidence="1">Shoot tissue taken approximately 20 cm above the soil surface</tissue>
    </source>
</reference>
<protein>
    <submittedName>
        <fullName evidence="1">Uncharacterized protein</fullName>
    </submittedName>
</protein>
<sequence length="30" mass="3627">MLYITVRNLGCTFLSIKIDIQINRKRYLLQ</sequence>
<name>A0A0A8ZFJ8_ARUDO</name>
<organism evidence="1">
    <name type="scientific">Arundo donax</name>
    <name type="common">Giant reed</name>
    <name type="synonym">Donax arundinaceus</name>
    <dbReference type="NCBI Taxonomy" id="35708"/>
    <lineage>
        <taxon>Eukaryota</taxon>
        <taxon>Viridiplantae</taxon>
        <taxon>Streptophyta</taxon>
        <taxon>Embryophyta</taxon>
        <taxon>Tracheophyta</taxon>
        <taxon>Spermatophyta</taxon>
        <taxon>Magnoliopsida</taxon>
        <taxon>Liliopsida</taxon>
        <taxon>Poales</taxon>
        <taxon>Poaceae</taxon>
        <taxon>PACMAD clade</taxon>
        <taxon>Arundinoideae</taxon>
        <taxon>Arundineae</taxon>
        <taxon>Arundo</taxon>
    </lineage>
</organism>
<dbReference type="AlphaFoldDB" id="A0A0A8ZFJ8"/>